<keyword evidence="5" id="KW-1185">Reference proteome</keyword>
<feature type="region of interest" description="Disordered" evidence="3">
    <location>
        <begin position="147"/>
        <end position="213"/>
    </location>
</feature>
<dbReference type="InterPro" id="IPR019398">
    <property type="entry name" value="Pre-rRNA_process_TSR2"/>
</dbReference>
<dbReference type="GO" id="GO:0006364">
    <property type="term" value="P:rRNA processing"/>
    <property type="evidence" value="ECO:0007669"/>
    <property type="project" value="UniProtKB-KW"/>
</dbReference>
<name>A0A0D1YGQ6_9EURO</name>
<dbReference type="HOGENOM" id="CLU_074896_0_2_1"/>
<dbReference type="Pfam" id="PF10273">
    <property type="entry name" value="WGG"/>
    <property type="match status" value="1"/>
</dbReference>
<dbReference type="VEuPathDB" id="FungiDB:PV08_06952"/>
<sequence length="213" mass="23664">MSAVSVNGPQAVSQFDLSKLSSQIDLLVALHLWSWPALTLAIQNAWGGSAQVSNDKRDWMAGAVSELLISTPPALADVGDLEEVLLQVMVDEFEIVVDDGTAEDVARSIWSGATKIRNGDLTELNDLYIRWQEKQQKGGDRIVNIVRGEDKDQDTDADEDDYEDEEEWNGFEDRQDVDMDDAPPLTGSRMPKQKAEPEVDEDGFTKVVGKKKR</sequence>
<dbReference type="EMBL" id="KN847496">
    <property type="protein sequence ID" value="KIW14171.1"/>
    <property type="molecule type" value="Genomic_DNA"/>
</dbReference>
<dbReference type="RefSeq" id="XP_016234387.1">
    <property type="nucleotide sequence ID" value="XM_016381285.1"/>
</dbReference>
<organism evidence="4 5">
    <name type="scientific">Exophiala spinifera</name>
    <dbReference type="NCBI Taxonomy" id="91928"/>
    <lineage>
        <taxon>Eukaryota</taxon>
        <taxon>Fungi</taxon>
        <taxon>Dikarya</taxon>
        <taxon>Ascomycota</taxon>
        <taxon>Pezizomycotina</taxon>
        <taxon>Eurotiomycetes</taxon>
        <taxon>Chaetothyriomycetidae</taxon>
        <taxon>Chaetothyriales</taxon>
        <taxon>Herpotrichiellaceae</taxon>
        <taxon>Exophiala</taxon>
    </lineage>
</organism>
<reference evidence="4 5" key="1">
    <citation type="submission" date="2015-01" db="EMBL/GenBank/DDBJ databases">
        <title>The Genome Sequence of Exophiala spinifera CBS89968.</title>
        <authorList>
            <consortium name="The Broad Institute Genomics Platform"/>
            <person name="Cuomo C."/>
            <person name="de Hoog S."/>
            <person name="Gorbushina A."/>
            <person name="Stielow B."/>
            <person name="Teixiera M."/>
            <person name="Abouelleil A."/>
            <person name="Chapman S.B."/>
            <person name="Priest M."/>
            <person name="Young S.K."/>
            <person name="Wortman J."/>
            <person name="Nusbaum C."/>
            <person name="Birren B."/>
        </authorList>
    </citation>
    <scope>NUCLEOTIDE SEQUENCE [LARGE SCALE GENOMIC DNA]</scope>
    <source>
        <strain evidence="4 5">CBS 89968</strain>
    </source>
</reference>
<evidence type="ECO:0008006" key="6">
    <source>
        <dbReference type="Google" id="ProtNLM"/>
    </source>
</evidence>
<comment type="similarity">
    <text evidence="1">Belongs to the TSR2 family.</text>
</comment>
<keyword evidence="2" id="KW-0698">rRNA processing</keyword>
<dbReference type="STRING" id="91928.A0A0D1YGQ6"/>
<evidence type="ECO:0000313" key="4">
    <source>
        <dbReference type="EMBL" id="KIW14171.1"/>
    </source>
</evidence>
<gene>
    <name evidence="4" type="ORF">PV08_06952</name>
</gene>
<dbReference type="GeneID" id="27334035"/>
<evidence type="ECO:0000313" key="5">
    <source>
        <dbReference type="Proteomes" id="UP000053328"/>
    </source>
</evidence>
<protein>
    <recommendedName>
        <fullName evidence="6">Pre-rRNA-processing protein TSR2</fullName>
    </recommendedName>
</protein>
<dbReference type="PANTHER" id="PTHR21250">
    <property type="entry name" value="PRE-RRNA-PROCESSING PROTEIN TSR2 HOMOLOG"/>
    <property type="match status" value="1"/>
</dbReference>
<dbReference type="AlphaFoldDB" id="A0A0D1YGQ6"/>
<proteinExistence type="inferred from homology"/>
<evidence type="ECO:0000256" key="1">
    <source>
        <dbReference type="ARBA" id="ARBA00006524"/>
    </source>
</evidence>
<dbReference type="Proteomes" id="UP000053328">
    <property type="component" value="Unassembled WGS sequence"/>
</dbReference>
<evidence type="ECO:0000256" key="2">
    <source>
        <dbReference type="ARBA" id="ARBA00022552"/>
    </source>
</evidence>
<dbReference type="OrthoDB" id="263560at2759"/>
<accession>A0A0D1YGQ6</accession>
<feature type="compositionally biased region" description="Acidic residues" evidence="3">
    <location>
        <begin position="151"/>
        <end position="170"/>
    </location>
</feature>
<evidence type="ECO:0000256" key="3">
    <source>
        <dbReference type="SAM" id="MobiDB-lite"/>
    </source>
</evidence>